<evidence type="ECO:0000313" key="2">
    <source>
        <dbReference type="EMBL" id="MDE4908161.1"/>
    </source>
</evidence>
<comment type="caution">
    <text evidence="2">The sequence shown here is derived from an EMBL/GenBank/DDBJ whole genome shotgun (WGS) entry which is preliminary data.</text>
</comment>
<dbReference type="AlphaFoldDB" id="A0A9Q4KT30"/>
<reference evidence="2" key="1">
    <citation type="submission" date="2022-01" db="EMBL/GenBank/DDBJ databases">
        <title>Draft genome of Methanogenium marinum DSM 15558.</title>
        <authorList>
            <person name="Chen S.-C."/>
            <person name="You Y.-T."/>
        </authorList>
    </citation>
    <scope>NUCLEOTIDE SEQUENCE</scope>
    <source>
        <strain evidence="2">DSM 15558</strain>
    </source>
</reference>
<dbReference type="RefSeq" id="WP_274924795.1">
    <property type="nucleotide sequence ID" value="NZ_JAKELO010000002.1"/>
</dbReference>
<gene>
    <name evidence="2" type="ORF">L0665_06005</name>
</gene>
<keyword evidence="1" id="KW-0472">Membrane</keyword>
<protein>
    <submittedName>
        <fullName evidence="2">Uncharacterized protein</fullName>
    </submittedName>
</protein>
<keyword evidence="1" id="KW-1133">Transmembrane helix</keyword>
<name>A0A9Q4KT30_9EURY</name>
<keyword evidence="1" id="KW-0812">Transmembrane</keyword>
<evidence type="ECO:0000313" key="3">
    <source>
        <dbReference type="Proteomes" id="UP001143747"/>
    </source>
</evidence>
<organism evidence="2 3">
    <name type="scientific">Methanogenium marinum</name>
    <dbReference type="NCBI Taxonomy" id="348610"/>
    <lineage>
        <taxon>Archaea</taxon>
        <taxon>Methanobacteriati</taxon>
        <taxon>Methanobacteriota</taxon>
        <taxon>Stenosarchaea group</taxon>
        <taxon>Methanomicrobia</taxon>
        <taxon>Methanomicrobiales</taxon>
        <taxon>Methanomicrobiaceae</taxon>
        <taxon>Methanogenium</taxon>
    </lineage>
</organism>
<proteinExistence type="predicted"/>
<accession>A0A9Q4KT30</accession>
<keyword evidence="3" id="KW-1185">Reference proteome</keyword>
<evidence type="ECO:0000256" key="1">
    <source>
        <dbReference type="SAM" id="Phobius"/>
    </source>
</evidence>
<dbReference type="Proteomes" id="UP001143747">
    <property type="component" value="Unassembled WGS sequence"/>
</dbReference>
<dbReference type="EMBL" id="JAKELO010000002">
    <property type="protein sequence ID" value="MDE4908161.1"/>
    <property type="molecule type" value="Genomic_DNA"/>
</dbReference>
<feature type="transmembrane region" description="Helical" evidence="1">
    <location>
        <begin position="66"/>
        <end position="94"/>
    </location>
</feature>
<sequence>MASGGECRLEIPVNDTVSCPDWIPDRLSGVVSPETATFDDIDLDSVSLPSVNDALTPESEPHTKTIVGFLLIAGVILVCLGIVITVASIIFLLVSGL</sequence>